<reference evidence="1 2" key="1">
    <citation type="submission" date="2023-01" db="EMBL/GenBank/DDBJ databases">
        <authorList>
            <person name="Kreplak J."/>
        </authorList>
    </citation>
    <scope>NUCLEOTIDE SEQUENCE [LARGE SCALE GENOMIC DNA]</scope>
</reference>
<gene>
    <name evidence="1" type="ORF">VFH_III146680</name>
</gene>
<keyword evidence="2" id="KW-1185">Reference proteome</keyword>
<proteinExistence type="predicted"/>
<dbReference type="EMBL" id="OX451738">
    <property type="protein sequence ID" value="CAI8604712.1"/>
    <property type="molecule type" value="Genomic_DNA"/>
</dbReference>
<dbReference type="Proteomes" id="UP001157006">
    <property type="component" value="Chromosome 3"/>
</dbReference>
<sequence>MVPITLPNLLVRIFEMIFEITVQHAMGLMSFIVVASGDLGISVTKEQLTALNMFPVLKNSRTTSVTPLPTRDQTDLKKKELYPSIPGAFVFPMLVSASKISFSVTGQIRERACSLDNVLPFLTTSISISFNSVALDPTSFV</sequence>
<dbReference type="AlphaFoldDB" id="A0AAV1A879"/>
<evidence type="ECO:0000313" key="2">
    <source>
        <dbReference type="Proteomes" id="UP001157006"/>
    </source>
</evidence>
<accession>A0AAV1A879</accession>
<evidence type="ECO:0000313" key="1">
    <source>
        <dbReference type="EMBL" id="CAI8604712.1"/>
    </source>
</evidence>
<organism evidence="1 2">
    <name type="scientific">Vicia faba</name>
    <name type="common">Broad bean</name>
    <name type="synonym">Faba vulgaris</name>
    <dbReference type="NCBI Taxonomy" id="3906"/>
    <lineage>
        <taxon>Eukaryota</taxon>
        <taxon>Viridiplantae</taxon>
        <taxon>Streptophyta</taxon>
        <taxon>Embryophyta</taxon>
        <taxon>Tracheophyta</taxon>
        <taxon>Spermatophyta</taxon>
        <taxon>Magnoliopsida</taxon>
        <taxon>eudicotyledons</taxon>
        <taxon>Gunneridae</taxon>
        <taxon>Pentapetalae</taxon>
        <taxon>rosids</taxon>
        <taxon>fabids</taxon>
        <taxon>Fabales</taxon>
        <taxon>Fabaceae</taxon>
        <taxon>Papilionoideae</taxon>
        <taxon>50 kb inversion clade</taxon>
        <taxon>NPAAA clade</taxon>
        <taxon>Hologalegina</taxon>
        <taxon>IRL clade</taxon>
        <taxon>Fabeae</taxon>
        <taxon>Vicia</taxon>
    </lineage>
</organism>
<protein>
    <submittedName>
        <fullName evidence="1">Uncharacterized protein</fullName>
    </submittedName>
</protein>
<name>A0AAV1A879_VICFA</name>